<evidence type="ECO:0000259" key="7">
    <source>
        <dbReference type="PROSITE" id="PS50221"/>
    </source>
</evidence>
<feature type="region of interest" description="Disordered" evidence="6">
    <location>
        <begin position="1077"/>
        <end position="1105"/>
    </location>
</feature>
<accession>A0A818MYU6</accession>
<dbReference type="AlphaFoldDB" id="A0A818MYU6"/>
<comment type="subcellular location">
    <subcellularLocation>
        <location evidence="1">Membrane</location>
    </subcellularLocation>
</comment>
<dbReference type="Proteomes" id="UP000663872">
    <property type="component" value="Unassembled WGS sequence"/>
</dbReference>
<gene>
    <name evidence="8" type="ORF">GRG538_LOCUS22517</name>
</gene>
<evidence type="ECO:0000256" key="5">
    <source>
        <dbReference type="ARBA" id="ARBA00023157"/>
    </source>
</evidence>
<evidence type="ECO:0000313" key="8">
    <source>
        <dbReference type="EMBL" id="CAF3597545.1"/>
    </source>
</evidence>
<organism evidence="8 9">
    <name type="scientific">Rotaria socialis</name>
    <dbReference type="NCBI Taxonomy" id="392032"/>
    <lineage>
        <taxon>Eukaryota</taxon>
        <taxon>Metazoa</taxon>
        <taxon>Spiralia</taxon>
        <taxon>Gnathifera</taxon>
        <taxon>Rotifera</taxon>
        <taxon>Eurotatoria</taxon>
        <taxon>Bdelloidea</taxon>
        <taxon>Philodinida</taxon>
        <taxon>Philodinidae</taxon>
        <taxon>Rotaria</taxon>
    </lineage>
</organism>
<dbReference type="GO" id="GO:0016020">
    <property type="term" value="C:membrane"/>
    <property type="evidence" value="ECO:0007669"/>
    <property type="project" value="UniProtKB-SubCell"/>
</dbReference>
<feature type="non-terminal residue" evidence="8">
    <location>
        <position position="1"/>
    </location>
</feature>
<evidence type="ECO:0000256" key="6">
    <source>
        <dbReference type="SAM" id="MobiDB-lite"/>
    </source>
</evidence>
<keyword evidence="4" id="KW-0472">Membrane</keyword>
<feature type="compositionally biased region" description="Low complexity" evidence="6">
    <location>
        <begin position="1077"/>
        <end position="1086"/>
    </location>
</feature>
<evidence type="ECO:0000256" key="1">
    <source>
        <dbReference type="ARBA" id="ARBA00004370"/>
    </source>
</evidence>
<proteinExistence type="predicted"/>
<protein>
    <recommendedName>
        <fullName evidence="7">GAIN-B domain-containing protein</fullName>
    </recommendedName>
</protein>
<evidence type="ECO:0000256" key="3">
    <source>
        <dbReference type="ARBA" id="ARBA00022989"/>
    </source>
</evidence>
<dbReference type="EMBL" id="CAJNYT010003762">
    <property type="protein sequence ID" value="CAF3597545.1"/>
    <property type="molecule type" value="Genomic_DNA"/>
</dbReference>
<dbReference type="Pfam" id="PF01825">
    <property type="entry name" value="GPS"/>
    <property type="match status" value="1"/>
</dbReference>
<dbReference type="InterPro" id="IPR000203">
    <property type="entry name" value="GPS"/>
</dbReference>
<dbReference type="PROSITE" id="PS50221">
    <property type="entry name" value="GAIN_B"/>
    <property type="match status" value="1"/>
</dbReference>
<name>A0A818MYU6_9BILA</name>
<feature type="region of interest" description="Disordered" evidence="6">
    <location>
        <begin position="50"/>
        <end position="97"/>
    </location>
</feature>
<dbReference type="InterPro" id="IPR057244">
    <property type="entry name" value="GAIN_B"/>
</dbReference>
<evidence type="ECO:0000256" key="4">
    <source>
        <dbReference type="ARBA" id="ARBA00023136"/>
    </source>
</evidence>
<keyword evidence="2" id="KW-0812">Transmembrane</keyword>
<keyword evidence="3" id="KW-1133">Transmembrane helix</keyword>
<keyword evidence="5" id="KW-1015">Disulfide bond</keyword>
<evidence type="ECO:0000256" key="2">
    <source>
        <dbReference type="ARBA" id="ARBA00022692"/>
    </source>
</evidence>
<evidence type="ECO:0000313" key="9">
    <source>
        <dbReference type="Proteomes" id="UP000663872"/>
    </source>
</evidence>
<feature type="compositionally biased region" description="Basic and acidic residues" evidence="6">
    <location>
        <begin position="1087"/>
        <end position="1098"/>
    </location>
</feature>
<comment type="caution">
    <text evidence="8">The sequence shown here is derived from an EMBL/GenBank/DDBJ whole genome shotgun (WGS) entry which is preliminary data.</text>
</comment>
<sequence>ATRPASTAGCTPAISTATTAALSTAKTSVTTEAITAASTASFSTATTAAFSTTNSTATTPASTTPNTKETTDARAAGSTAATTNSTATTPTSTTANATATTVASTTASTTATMMASSTTNNIATTINYGDNTTEPVSSVQSTSSYTITNITGTAGSTAGITTVLITAAQSAASSTTGNLVASTIASGSNNISTLTASSTGQLMSSNSVSSTFSSAALTTASISIGSSSLVTTAATITTTISTYSPDACRNSSNVALANGTCVPYNVGQNYSAGIINNGSASSLDIANALSLYISSFSNANSSNSTNSILSASEIDNAVSRTNGISVTINSVNSFLIAQQLNQSSNNIVLGGTFQRGSGGNSVTDSTMNSSISTNFTVGAVISRESLRNVSSLEMFIIDKPTMYENIDNRTNKSLASSVVVGSVQPLGSATVSMNISLYLQISSEYRPNGTVTYLCSFYDISNSCWNETGCTVPVFNIEFNRYECSCNHLTAFALTWSAASVLETTSNLIATNPVTTIGTGTSGALTSSTLTSMSSTNSTITVTLATATPTTTEQTIKIATAVMPSTVNSTATTESFSTANGTATTVASTTANTTATTEAFSTAIMAAFTTANITATTAALITANSTITTEAISAGSTTAFSTTNSTATTPTSTTANATATTVASTTASTTATMMASSTTNNIATTINYGDNTTEPVSSVQSTSSYTITNITGTAGSTAGITTVLITAAQSAASSTTGNLVASTIASGSNNISTLTASSTGQLMSSNSVSSTFSSAALTTASISIGSSSLVTTAATITTTISTYSPDACRNSSNVALANGTCVPYNVGQNYSAGIINNGSASSLDIANALSLYISSFSNANSSNSTNSILSASEIDNAVSRTNGISVTINSVNSFLIAQQLNQSSNNIVLGGTFQRGSGGNSVTDSTMNSSISTNFTVGAVISRESLRNVSSLEMFIIDKPTMYENIDNRTNKSLASSVVVGSVQPLGSATVSMNISLYLQISSEYRPNGTVTYLCIGWLFGPFISFVSPTGGDVLEWFFIIFNGLEGVWSISLYIIIQLQGMEEQKRVTAVAELTKTTSSKTSEGGKSYEKNLRRSNTERQNTGIGKRNVRRESVRMFDDLGERISIDWQENKNGSSSL</sequence>
<reference evidence="8" key="1">
    <citation type="submission" date="2021-02" db="EMBL/GenBank/DDBJ databases">
        <authorList>
            <person name="Nowell W R."/>
        </authorList>
    </citation>
    <scope>NUCLEOTIDE SEQUENCE</scope>
</reference>
<feature type="domain" description="GAIN-B" evidence="7">
    <location>
        <begin position="338"/>
        <end position="502"/>
    </location>
</feature>